<dbReference type="Proteomes" id="UP000015100">
    <property type="component" value="Unassembled WGS sequence"/>
</dbReference>
<organism evidence="1 2">
    <name type="scientific">Dactylellina haptotyla (strain CBS 200.50)</name>
    <name type="common">Nematode-trapping fungus</name>
    <name type="synonym">Monacrosporium haptotylum</name>
    <dbReference type="NCBI Taxonomy" id="1284197"/>
    <lineage>
        <taxon>Eukaryota</taxon>
        <taxon>Fungi</taxon>
        <taxon>Dikarya</taxon>
        <taxon>Ascomycota</taxon>
        <taxon>Pezizomycotina</taxon>
        <taxon>Orbiliomycetes</taxon>
        <taxon>Orbiliales</taxon>
        <taxon>Orbiliaceae</taxon>
        <taxon>Dactylellina</taxon>
    </lineage>
</organism>
<accession>S8C8F5</accession>
<protein>
    <recommendedName>
        <fullName evidence="3">SGNH hydrolase-type esterase domain-containing protein</fullName>
    </recommendedName>
</protein>
<comment type="caution">
    <text evidence="1">The sequence shown here is derived from an EMBL/GenBank/DDBJ whole genome shotgun (WGS) entry which is preliminary data.</text>
</comment>
<reference evidence="2" key="2">
    <citation type="submission" date="2013-04" db="EMBL/GenBank/DDBJ databases">
        <title>Genomic mechanisms accounting for the adaptation to parasitism in nematode-trapping fungi.</title>
        <authorList>
            <person name="Ahren D.G."/>
        </authorList>
    </citation>
    <scope>NUCLEOTIDE SEQUENCE [LARGE SCALE GENOMIC DNA]</scope>
    <source>
        <strain evidence="2">CBS 200.50</strain>
    </source>
</reference>
<reference evidence="1 2" key="1">
    <citation type="journal article" date="2013" name="PLoS Genet.">
        <title>Genomic mechanisms accounting for the adaptation to parasitism in nematode-trapping fungi.</title>
        <authorList>
            <person name="Meerupati T."/>
            <person name="Andersson K.M."/>
            <person name="Friman E."/>
            <person name="Kumar D."/>
            <person name="Tunlid A."/>
            <person name="Ahren D."/>
        </authorList>
    </citation>
    <scope>NUCLEOTIDE SEQUENCE [LARGE SCALE GENOMIC DNA]</scope>
    <source>
        <strain evidence="1 2">CBS 200.50</strain>
    </source>
</reference>
<proteinExistence type="predicted"/>
<sequence length="249" mass="28293">MAEPTPPESIISPLPSFLHRFIAENMKYKERSHTTLYETHKPGLELTPPEPSSPSPSPSPSFDVLFIGDSMLERLKTTGVNTKLHNLPRSFNLGVGGDKIENVLYRLNEGYITLLTTRTTKIWVVHIGSNNLSVKRGLRPDIELSNYRILLQTLLLLSPKSVVFVTGVFRRKDVKDEIVRESNEGIIKMVEDMNAPSRESGREERLVWVPPAEAVDFDVLADQAHLNEDGYRIWDEDLYPRVIEALNKF</sequence>
<dbReference type="eggNOG" id="ENOG502SR3S">
    <property type="taxonomic scope" value="Eukaryota"/>
</dbReference>
<dbReference type="EMBL" id="AQGS01000063">
    <property type="protein sequence ID" value="EPS43922.1"/>
    <property type="molecule type" value="Genomic_DNA"/>
</dbReference>
<dbReference type="InterPro" id="IPR036514">
    <property type="entry name" value="SGNH_hydro_sf"/>
</dbReference>
<dbReference type="SUPFAM" id="SSF52266">
    <property type="entry name" value="SGNH hydrolase"/>
    <property type="match status" value="1"/>
</dbReference>
<evidence type="ECO:0000313" key="2">
    <source>
        <dbReference type="Proteomes" id="UP000015100"/>
    </source>
</evidence>
<gene>
    <name evidence="1" type="ORF">H072_2038</name>
</gene>
<dbReference type="Gene3D" id="3.40.50.1110">
    <property type="entry name" value="SGNH hydrolase"/>
    <property type="match status" value="1"/>
</dbReference>
<dbReference type="OrthoDB" id="505607at2759"/>
<dbReference type="HOGENOM" id="CLU_089681_0_0_1"/>
<dbReference type="AlphaFoldDB" id="S8C8F5"/>
<name>S8C8F5_DACHA</name>
<dbReference type="OMA" id="MYIHMGS"/>
<evidence type="ECO:0000313" key="1">
    <source>
        <dbReference type="EMBL" id="EPS43922.1"/>
    </source>
</evidence>
<keyword evidence="2" id="KW-1185">Reference proteome</keyword>
<dbReference type="STRING" id="1284197.S8C8F5"/>
<evidence type="ECO:0008006" key="3">
    <source>
        <dbReference type="Google" id="ProtNLM"/>
    </source>
</evidence>